<comment type="catalytic activity">
    <reaction evidence="10">
        <text>a quinol + 2 Fe(III)-[cytochrome c](out) = a quinone + 2 Fe(II)-[cytochrome c](out) + 2 H(+)(out)</text>
        <dbReference type="Rhea" id="RHEA:11484"/>
        <dbReference type="Rhea" id="RHEA-COMP:10350"/>
        <dbReference type="Rhea" id="RHEA-COMP:14399"/>
        <dbReference type="ChEBI" id="CHEBI:15378"/>
        <dbReference type="ChEBI" id="CHEBI:24646"/>
        <dbReference type="ChEBI" id="CHEBI:29033"/>
        <dbReference type="ChEBI" id="CHEBI:29034"/>
        <dbReference type="ChEBI" id="CHEBI:132124"/>
        <dbReference type="EC" id="7.1.1.8"/>
    </reaction>
</comment>
<name>A0A1A6C3U1_9GAMM</name>
<evidence type="ECO:0000313" key="13">
    <source>
        <dbReference type="EMBL" id="OBS09224.1"/>
    </source>
</evidence>
<protein>
    <recommendedName>
        <fullName evidence="10">Ubiquinol-cytochrome c reductase iron-sulfur subunit</fullName>
        <ecNumber evidence="10">7.1.1.8</ecNumber>
    </recommendedName>
</protein>
<evidence type="ECO:0000256" key="11">
    <source>
        <dbReference type="RuleBase" id="RU004497"/>
    </source>
</evidence>
<dbReference type="GO" id="GO:0016020">
    <property type="term" value="C:membrane"/>
    <property type="evidence" value="ECO:0007669"/>
    <property type="project" value="UniProtKB-SubCell"/>
</dbReference>
<dbReference type="Proteomes" id="UP000029273">
    <property type="component" value="Unassembled WGS sequence"/>
</dbReference>
<dbReference type="GO" id="GO:0051537">
    <property type="term" value="F:2 iron, 2 sulfur cluster binding"/>
    <property type="evidence" value="ECO:0007669"/>
    <property type="project" value="UniProtKB-KW"/>
</dbReference>
<dbReference type="InterPro" id="IPR006317">
    <property type="entry name" value="Ubiquinol_cyt_c_Rdtase_Fe-S-su"/>
</dbReference>
<keyword evidence="6" id="KW-0408">Iron</keyword>
<evidence type="ECO:0000256" key="7">
    <source>
        <dbReference type="ARBA" id="ARBA00023014"/>
    </source>
</evidence>
<dbReference type="Pfam" id="PF00355">
    <property type="entry name" value="Rieske"/>
    <property type="match status" value="1"/>
</dbReference>
<sequence>MTVRKEKQEERREFLSSSVKLAGAATVGALGVPMLDGLNPSAATEAASSVEIDVTKVPPGGQVTVPWQGKAVMVMNRTPEMLATLEKVQAQGILKDPDLKVPQQPPYAKNIYRARMEQKNMLVLVRICTHMCCIPLYKPKPNSVRPGWLGGFHCPCHGSMYDLSARVIVTSPAPRNMAIPEYHYEDGGKKVVVTKMYPKARLC</sequence>
<evidence type="ECO:0000256" key="6">
    <source>
        <dbReference type="ARBA" id="ARBA00023004"/>
    </source>
</evidence>
<keyword evidence="5" id="KW-1133">Transmembrane helix</keyword>
<evidence type="ECO:0000256" key="2">
    <source>
        <dbReference type="ARBA" id="ARBA00022692"/>
    </source>
</evidence>
<comment type="miscellaneous">
    <text evidence="10">The Rieske protein is a high potential 2Fe-2S protein.</text>
</comment>
<dbReference type="STRING" id="160660.BJI67_01995"/>
<dbReference type="OrthoDB" id="9767869at2"/>
<dbReference type="PROSITE" id="PS51296">
    <property type="entry name" value="RIESKE"/>
    <property type="match status" value="1"/>
</dbReference>
<dbReference type="EC" id="7.1.1.8" evidence="10"/>
<comment type="cofactor">
    <cofactor evidence="10">
        <name>[2Fe-2S] cluster</name>
        <dbReference type="ChEBI" id="CHEBI:190135"/>
    </cofactor>
    <text evidence="10">Binds 1 [2Fe-2S] cluster per subunit.</text>
</comment>
<accession>A0A1A6C3U1</accession>
<comment type="subcellular location">
    <subcellularLocation>
        <location evidence="1">Membrane</location>
        <topology evidence="1">Single-pass membrane protein</topology>
    </subcellularLocation>
</comment>
<evidence type="ECO:0000256" key="9">
    <source>
        <dbReference type="ARBA" id="ARBA00023157"/>
    </source>
</evidence>
<reference evidence="13 14" key="1">
    <citation type="journal article" date="2014" name="Genome Announc.">
        <title>Draft Genome Sequence of the Iron-Oxidizing, Acidophilic, and Halotolerant 'Thiobacillus prosperus' Type Strain DSM 5130.</title>
        <authorList>
            <person name="Ossandon F.J."/>
            <person name="Cardenas J.P."/>
            <person name="Corbett M."/>
            <person name="Quatrini R."/>
            <person name="Holmes D.S."/>
            <person name="Watkin E."/>
        </authorList>
    </citation>
    <scope>NUCLEOTIDE SEQUENCE [LARGE SCALE GENOMIC DNA]</scope>
    <source>
        <strain evidence="13 14">DSM 5130</strain>
    </source>
</reference>
<dbReference type="SUPFAM" id="SSF50022">
    <property type="entry name" value="ISP domain"/>
    <property type="match status" value="1"/>
</dbReference>
<keyword evidence="10" id="KW-0249">Electron transport</keyword>
<evidence type="ECO:0000313" key="14">
    <source>
        <dbReference type="Proteomes" id="UP000029273"/>
    </source>
</evidence>
<organism evidence="13 14">
    <name type="scientific">Acidihalobacter prosperus</name>
    <dbReference type="NCBI Taxonomy" id="160660"/>
    <lineage>
        <taxon>Bacteria</taxon>
        <taxon>Pseudomonadati</taxon>
        <taxon>Pseudomonadota</taxon>
        <taxon>Gammaproteobacteria</taxon>
        <taxon>Chromatiales</taxon>
        <taxon>Ectothiorhodospiraceae</taxon>
        <taxon>Acidihalobacter</taxon>
    </lineage>
</organism>
<dbReference type="GO" id="GO:0046872">
    <property type="term" value="F:metal ion binding"/>
    <property type="evidence" value="ECO:0007669"/>
    <property type="project" value="UniProtKB-KW"/>
</dbReference>
<comment type="caution">
    <text evidence="13">The sequence shown here is derived from an EMBL/GenBank/DDBJ whole genome shotgun (WGS) entry which is preliminary data.</text>
</comment>
<dbReference type="CDD" id="cd03470">
    <property type="entry name" value="Rieske_cytochrome_bc1"/>
    <property type="match status" value="1"/>
</dbReference>
<keyword evidence="3" id="KW-0001">2Fe-2S</keyword>
<dbReference type="InterPro" id="IPR036922">
    <property type="entry name" value="Rieske_2Fe-2S_sf"/>
</dbReference>
<dbReference type="EMBL" id="JQSG02000003">
    <property type="protein sequence ID" value="OBS09224.1"/>
    <property type="molecule type" value="Genomic_DNA"/>
</dbReference>
<keyword evidence="4" id="KW-0479">Metal-binding</keyword>
<dbReference type="NCBIfam" id="TIGR01416">
    <property type="entry name" value="Rieske_proteo"/>
    <property type="match status" value="1"/>
</dbReference>
<keyword evidence="7" id="KW-0411">Iron-sulfur</keyword>
<dbReference type="PRINTS" id="PR00162">
    <property type="entry name" value="RIESKE"/>
</dbReference>
<evidence type="ECO:0000256" key="3">
    <source>
        <dbReference type="ARBA" id="ARBA00022714"/>
    </source>
</evidence>
<dbReference type="PANTHER" id="PTHR10134">
    <property type="entry name" value="CYTOCHROME B-C1 COMPLEX SUBUNIT RIESKE, MITOCHONDRIAL"/>
    <property type="match status" value="1"/>
</dbReference>
<gene>
    <name evidence="13" type="ORF">Thpro_021552</name>
</gene>
<evidence type="ECO:0000256" key="10">
    <source>
        <dbReference type="RuleBase" id="RU004494"/>
    </source>
</evidence>
<dbReference type="InterPro" id="IPR006311">
    <property type="entry name" value="TAT_signal"/>
</dbReference>
<dbReference type="InterPro" id="IPR005805">
    <property type="entry name" value="Rieske_Fe-S_prot_C"/>
</dbReference>
<keyword evidence="8" id="KW-0472">Membrane</keyword>
<evidence type="ECO:0000256" key="5">
    <source>
        <dbReference type="ARBA" id="ARBA00022989"/>
    </source>
</evidence>
<comment type="subunit">
    <text evidence="11">The main subunits of complex b-c1 are: cytochrome b, cytochrome c1 and the Rieske protein.</text>
</comment>
<keyword evidence="14" id="KW-1185">Reference proteome</keyword>
<dbReference type="GO" id="GO:0008121">
    <property type="term" value="F:quinol-cytochrome-c reductase activity"/>
    <property type="evidence" value="ECO:0007669"/>
    <property type="project" value="UniProtKB-EC"/>
</dbReference>
<evidence type="ECO:0000256" key="8">
    <source>
        <dbReference type="ARBA" id="ARBA00023136"/>
    </source>
</evidence>
<dbReference type="AlphaFoldDB" id="A0A1A6C3U1"/>
<dbReference type="InterPro" id="IPR017941">
    <property type="entry name" value="Rieske_2Fe-2S"/>
</dbReference>
<dbReference type="InterPro" id="IPR014349">
    <property type="entry name" value="Rieske_Fe-S_prot"/>
</dbReference>
<keyword evidence="9" id="KW-1015">Disulfide bond</keyword>
<evidence type="ECO:0000256" key="1">
    <source>
        <dbReference type="ARBA" id="ARBA00004167"/>
    </source>
</evidence>
<keyword evidence="2" id="KW-0812">Transmembrane</keyword>
<evidence type="ECO:0000256" key="4">
    <source>
        <dbReference type="ARBA" id="ARBA00022723"/>
    </source>
</evidence>
<dbReference type="PROSITE" id="PS51318">
    <property type="entry name" value="TAT"/>
    <property type="match status" value="1"/>
</dbReference>
<evidence type="ECO:0000259" key="12">
    <source>
        <dbReference type="PROSITE" id="PS51296"/>
    </source>
</evidence>
<proteinExistence type="predicted"/>
<feature type="domain" description="Rieske" evidence="12">
    <location>
        <begin position="86"/>
        <end position="191"/>
    </location>
</feature>
<keyword evidence="10" id="KW-0813">Transport</keyword>
<dbReference type="Gene3D" id="2.102.10.10">
    <property type="entry name" value="Rieske [2Fe-2S] iron-sulphur domain"/>
    <property type="match status" value="1"/>
</dbReference>
<dbReference type="RefSeq" id="WP_065089466.1">
    <property type="nucleotide sequence ID" value="NZ_JQSG02000003.1"/>
</dbReference>